<dbReference type="AlphaFoldDB" id="A0A3A5JKA1"/>
<proteinExistence type="predicted"/>
<dbReference type="SUPFAM" id="SSF52540">
    <property type="entry name" value="P-loop containing nucleoside triphosphate hydrolases"/>
    <property type="match status" value="1"/>
</dbReference>
<keyword evidence="1" id="KW-0418">Kinase</keyword>
<dbReference type="GO" id="GO:0016301">
    <property type="term" value="F:kinase activity"/>
    <property type="evidence" value="ECO:0007669"/>
    <property type="project" value="UniProtKB-KW"/>
</dbReference>
<comment type="caution">
    <text evidence="1">The sequence shown here is derived from an EMBL/GenBank/DDBJ whole genome shotgun (WGS) entry which is preliminary data.</text>
</comment>
<evidence type="ECO:0000313" key="2">
    <source>
        <dbReference type="Proteomes" id="UP000276295"/>
    </source>
</evidence>
<reference evidence="1 2" key="1">
    <citation type="submission" date="2018-09" db="EMBL/GenBank/DDBJ databases">
        <title>Draft genome sequence of Buttiauxella izardii CCUG 35510T.</title>
        <authorList>
            <person name="Salva-Serra F."/>
            <person name="Marathe N."/>
            <person name="Moore E."/>
            <person name="Stadler-Svensson L."/>
            <person name="Engstrom-Jakobsson H."/>
        </authorList>
    </citation>
    <scope>NUCLEOTIDE SEQUENCE [LARGE SCALE GENOMIC DNA]</scope>
    <source>
        <strain evidence="1 2">CCUG 35510</strain>
    </source>
</reference>
<organism evidence="1 2">
    <name type="scientific">Buttiauxella izardii</name>
    <dbReference type="NCBI Taxonomy" id="82991"/>
    <lineage>
        <taxon>Bacteria</taxon>
        <taxon>Pseudomonadati</taxon>
        <taxon>Pseudomonadota</taxon>
        <taxon>Gammaproteobacteria</taxon>
        <taxon>Enterobacterales</taxon>
        <taxon>Enterobacteriaceae</taxon>
        <taxon>Buttiauxella</taxon>
    </lineage>
</organism>
<dbReference type="Proteomes" id="UP000276295">
    <property type="component" value="Unassembled WGS sequence"/>
</dbReference>
<dbReference type="OrthoDB" id="6636337at2"/>
<name>A0A3A5JKA1_9ENTR</name>
<dbReference type="RefSeq" id="WP_120066489.1">
    <property type="nucleotide sequence ID" value="NZ_QZWH01000056.1"/>
</dbReference>
<keyword evidence="1" id="KW-0808">Transferase</keyword>
<dbReference type="EMBL" id="QZWH01000056">
    <property type="protein sequence ID" value="RJT18634.1"/>
    <property type="molecule type" value="Genomic_DNA"/>
</dbReference>
<gene>
    <name evidence="1" type="ORF">D6029_20290</name>
</gene>
<accession>A0A3A5JKA1</accession>
<keyword evidence="2" id="KW-1185">Reference proteome</keyword>
<sequence length="185" mass="21913">MKIAFMGISGSGKDFLANYLIYNHGFTRLSFSDQLKKLAHYIYPWFEKDYPSEEKTLPLNISLSTGELISCSPRDIWLSLNKLREIEDKIFIRMLSEELNLLKSNSKGNERRIIITDIRSNEEFIWCKDNHFTVIYIEREANDYKKYEIDNHVIENKEKADYHFHNNTSGIDSFKFFFEEELSNG</sequence>
<dbReference type="Gene3D" id="3.40.50.300">
    <property type="entry name" value="P-loop containing nucleotide triphosphate hydrolases"/>
    <property type="match status" value="1"/>
</dbReference>
<evidence type="ECO:0000313" key="1">
    <source>
        <dbReference type="EMBL" id="RJT18634.1"/>
    </source>
</evidence>
<protein>
    <submittedName>
        <fullName evidence="1">Adenylate kinase</fullName>
    </submittedName>
</protein>
<dbReference type="InterPro" id="IPR027417">
    <property type="entry name" value="P-loop_NTPase"/>
</dbReference>